<reference evidence="2 3" key="1">
    <citation type="journal article" date="2018" name="Front. Plant Sci.">
        <title>Red Clover (Trifolium pratense) and Zigzag Clover (T. medium) - A Picture of Genomic Similarities and Differences.</title>
        <authorList>
            <person name="Dluhosova J."/>
            <person name="Istvanek J."/>
            <person name="Nedelnik J."/>
            <person name="Repkova J."/>
        </authorList>
    </citation>
    <scope>NUCLEOTIDE SEQUENCE [LARGE SCALE GENOMIC DNA]</scope>
    <source>
        <strain evidence="3">cv. 10/8</strain>
        <tissue evidence="2">Leaf</tissue>
    </source>
</reference>
<dbReference type="AlphaFoldDB" id="A0A392RE55"/>
<dbReference type="InterPro" id="IPR053151">
    <property type="entry name" value="RNase_H-like"/>
</dbReference>
<dbReference type="Proteomes" id="UP000265520">
    <property type="component" value="Unassembled WGS sequence"/>
</dbReference>
<organism evidence="2 3">
    <name type="scientific">Trifolium medium</name>
    <dbReference type="NCBI Taxonomy" id="97028"/>
    <lineage>
        <taxon>Eukaryota</taxon>
        <taxon>Viridiplantae</taxon>
        <taxon>Streptophyta</taxon>
        <taxon>Embryophyta</taxon>
        <taxon>Tracheophyta</taxon>
        <taxon>Spermatophyta</taxon>
        <taxon>Magnoliopsida</taxon>
        <taxon>eudicotyledons</taxon>
        <taxon>Gunneridae</taxon>
        <taxon>Pentapetalae</taxon>
        <taxon>rosids</taxon>
        <taxon>fabids</taxon>
        <taxon>Fabales</taxon>
        <taxon>Fabaceae</taxon>
        <taxon>Papilionoideae</taxon>
        <taxon>50 kb inversion clade</taxon>
        <taxon>NPAAA clade</taxon>
        <taxon>Hologalegina</taxon>
        <taxon>IRL clade</taxon>
        <taxon>Trifolieae</taxon>
        <taxon>Trifolium</taxon>
    </lineage>
</organism>
<dbReference type="CDD" id="cd06222">
    <property type="entry name" value="RNase_H_like"/>
    <property type="match status" value="1"/>
</dbReference>
<dbReference type="InterPro" id="IPR036397">
    <property type="entry name" value="RNaseH_sf"/>
</dbReference>
<dbReference type="InterPro" id="IPR012337">
    <property type="entry name" value="RNaseH-like_sf"/>
</dbReference>
<dbReference type="GO" id="GO:0004523">
    <property type="term" value="F:RNA-DNA hybrid ribonuclease activity"/>
    <property type="evidence" value="ECO:0007669"/>
    <property type="project" value="InterPro"/>
</dbReference>
<protein>
    <submittedName>
        <fullName evidence="2">Ribonuclease H protein</fullName>
    </submittedName>
</protein>
<evidence type="ECO:0000313" key="3">
    <source>
        <dbReference type="Proteomes" id="UP000265520"/>
    </source>
</evidence>
<evidence type="ECO:0000313" key="2">
    <source>
        <dbReference type="EMBL" id="MCI34529.1"/>
    </source>
</evidence>
<comment type="caution">
    <text evidence="2">The sequence shown here is derived from an EMBL/GenBank/DDBJ whole genome shotgun (WGS) entry which is preliminary data.</text>
</comment>
<dbReference type="SUPFAM" id="SSF53098">
    <property type="entry name" value="Ribonuclease H-like"/>
    <property type="match status" value="1"/>
</dbReference>
<dbReference type="PROSITE" id="PS51257">
    <property type="entry name" value="PROKAR_LIPOPROTEIN"/>
    <property type="match status" value="1"/>
</dbReference>
<dbReference type="Pfam" id="PF13456">
    <property type="entry name" value="RVT_3"/>
    <property type="match status" value="1"/>
</dbReference>
<sequence length="92" mass="9925">MDWVKVNCDGAVTNSSGMAACGGTIRSYDGSMLMAYARNLGCCSILHVELWGIYHGLALAKNQGIRKVIIESDAIRAINKIQDGVPPSSNYY</sequence>
<dbReference type="InterPro" id="IPR002156">
    <property type="entry name" value="RNaseH_domain"/>
</dbReference>
<feature type="non-terminal residue" evidence="2">
    <location>
        <position position="92"/>
    </location>
</feature>
<dbReference type="PANTHER" id="PTHR47723:SF19">
    <property type="entry name" value="POLYNUCLEOTIDYL TRANSFERASE, RIBONUCLEASE H-LIKE SUPERFAMILY PROTEIN"/>
    <property type="match status" value="1"/>
</dbReference>
<proteinExistence type="predicted"/>
<dbReference type="EMBL" id="LXQA010214513">
    <property type="protein sequence ID" value="MCI34529.1"/>
    <property type="molecule type" value="Genomic_DNA"/>
</dbReference>
<dbReference type="InterPro" id="IPR044730">
    <property type="entry name" value="RNase_H-like_dom_plant"/>
</dbReference>
<dbReference type="Gene3D" id="3.30.420.10">
    <property type="entry name" value="Ribonuclease H-like superfamily/Ribonuclease H"/>
    <property type="match status" value="1"/>
</dbReference>
<evidence type="ECO:0000259" key="1">
    <source>
        <dbReference type="Pfam" id="PF13456"/>
    </source>
</evidence>
<keyword evidence="3" id="KW-1185">Reference proteome</keyword>
<dbReference type="PANTHER" id="PTHR47723">
    <property type="entry name" value="OS05G0353850 PROTEIN"/>
    <property type="match status" value="1"/>
</dbReference>
<name>A0A392RE55_9FABA</name>
<accession>A0A392RE55</accession>
<dbReference type="GO" id="GO:0003676">
    <property type="term" value="F:nucleic acid binding"/>
    <property type="evidence" value="ECO:0007669"/>
    <property type="project" value="InterPro"/>
</dbReference>
<feature type="domain" description="RNase H type-1" evidence="1">
    <location>
        <begin position="7"/>
        <end position="86"/>
    </location>
</feature>